<dbReference type="EMBL" id="CCKQ01015946">
    <property type="protein sequence ID" value="CDW87796.1"/>
    <property type="molecule type" value="Genomic_DNA"/>
</dbReference>
<keyword evidence="2" id="KW-1185">Reference proteome</keyword>
<sequence>MSRFLRKRIYDNKDQTFEEWIESLKVKSNHESQADSNQLNNQSKVIDKKDKLALEIQKIREEHLKEFQNKVLNDNVNKSENKDEYIPELNQVIEKKQNQSKQFQQQQPQKLIHNPWIDEINRMEKHRVEIFHQQRQEKILEKRFLKFQNLIDRKCGPDHQVTKFPNFTPKNELPWTFSYAEAEKKVFKAKPQWIWDEKVIGKICSQKQIQKYLDQVRQMNFYCMSSEDGGKLYINEEIYLQILMNSKYDIGKAIQTLKNDYQFDNEQNEIIQIISQ</sequence>
<gene>
    <name evidence="1" type="primary">Contig3871.g4135</name>
    <name evidence="1" type="ORF">STYLEM_16909</name>
</gene>
<name>A0A078B0G0_STYLE</name>
<dbReference type="InParanoid" id="A0A078B0G0"/>
<evidence type="ECO:0000313" key="1">
    <source>
        <dbReference type="EMBL" id="CDW87796.1"/>
    </source>
</evidence>
<dbReference type="Proteomes" id="UP000039865">
    <property type="component" value="Unassembled WGS sequence"/>
</dbReference>
<reference evidence="1 2" key="1">
    <citation type="submission" date="2014-06" db="EMBL/GenBank/DDBJ databases">
        <authorList>
            <person name="Swart Estienne"/>
        </authorList>
    </citation>
    <scope>NUCLEOTIDE SEQUENCE [LARGE SCALE GENOMIC DNA]</scope>
    <source>
        <strain evidence="1 2">130c</strain>
    </source>
</reference>
<evidence type="ECO:0000313" key="2">
    <source>
        <dbReference type="Proteomes" id="UP000039865"/>
    </source>
</evidence>
<organism evidence="1 2">
    <name type="scientific">Stylonychia lemnae</name>
    <name type="common">Ciliate</name>
    <dbReference type="NCBI Taxonomy" id="5949"/>
    <lineage>
        <taxon>Eukaryota</taxon>
        <taxon>Sar</taxon>
        <taxon>Alveolata</taxon>
        <taxon>Ciliophora</taxon>
        <taxon>Intramacronucleata</taxon>
        <taxon>Spirotrichea</taxon>
        <taxon>Stichotrichia</taxon>
        <taxon>Sporadotrichida</taxon>
        <taxon>Oxytrichidae</taxon>
        <taxon>Stylonychinae</taxon>
        <taxon>Stylonychia</taxon>
    </lineage>
</organism>
<dbReference type="AlphaFoldDB" id="A0A078B0G0"/>
<accession>A0A078B0G0</accession>
<proteinExistence type="predicted"/>
<protein>
    <submittedName>
        <fullName evidence="1">Uncharacterized protein</fullName>
    </submittedName>
</protein>